<sequence>MPDRKPSRPKPAPARPQMPQPDGGKGGKRPVVPAVPSESAVGEEDPGDFESASLRREPGDDAPKAPSGAGRKP</sequence>
<organism evidence="2 3">
    <name type="scientific">Ralstonia solanacearum</name>
    <name type="common">Pseudomonas solanacearum</name>
    <dbReference type="NCBI Taxonomy" id="305"/>
    <lineage>
        <taxon>Bacteria</taxon>
        <taxon>Pseudomonadati</taxon>
        <taxon>Pseudomonadota</taxon>
        <taxon>Betaproteobacteria</taxon>
        <taxon>Burkholderiales</taxon>
        <taxon>Burkholderiaceae</taxon>
        <taxon>Ralstonia</taxon>
        <taxon>Ralstonia solanacearum species complex</taxon>
    </lineage>
</organism>
<protein>
    <submittedName>
        <fullName evidence="2">Uncharacterized protein</fullName>
    </submittedName>
</protein>
<dbReference type="AlphaFoldDB" id="A0AAW5ZSX1"/>
<dbReference type="EMBL" id="JAIVFG010000037">
    <property type="protein sequence ID" value="MDB0572901.1"/>
    <property type="molecule type" value="Genomic_DNA"/>
</dbReference>
<comment type="caution">
    <text evidence="2">The sequence shown here is derived from an EMBL/GenBank/DDBJ whole genome shotgun (WGS) entry which is preliminary data.</text>
</comment>
<feature type="compositionally biased region" description="Pro residues" evidence="1">
    <location>
        <begin position="9"/>
        <end position="19"/>
    </location>
</feature>
<feature type="compositionally biased region" description="Basic and acidic residues" evidence="1">
    <location>
        <begin position="53"/>
        <end position="63"/>
    </location>
</feature>
<proteinExistence type="predicted"/>
<reference evidence="2" key="1">
    <citation type="submission" date="2021-09" db="EMBL/GenBank/DDBJ databases">
        <title>Genomic analysis of Ralstonia spp.</title>
        <authorList>
            <person name="Aburjaile F."/>
            <person name="Ariute J.C."/>
            <person name="Pais A.K.L."/>
            <person name="Albuquerque G.M.R."/>
            <person name="Silva A.M.F."/>
            <person name="Brenig B."/>
            <person name="Azevedo V."/>
            <person name="Matiuzzi M."/>
            <person name="Ramos R."/>
            <person name="Goes-Neto A."/>
            <person name="Soares S."/>
            <person name="Iseppon A.M.B."/>
            <person name="Souza E."/>
            <person name="Gama M."/>
        </authorList>
    </citation>
    <scope>NUCLEOTIDE SEQUENCE</scope>
    <source>
        <strain evidence="2">CCRMRs91</strain>
    </source>
</reference>
<evidence type="ECO:0000313" key="2">
    <source>
        <dbReference type="EMBL" id="MDB0572901.1"/>
    </source>
</evidence>
<evidence type="ECO:0000256" key="1">
    <source>
        <dbReference type="SAM" id="MobiDB-lite"/>
    </source>
</evidence>
<gene>
    <name evidence="2" type="ORF">LBW59_19235</name>
</gene>
<accession>A0AAW5ZSX1</accession>
<dbReference type="RefSeq" id="WP_003269341.1">
    <property type="nucleotide sequence ID" value="NZ_CDSB01000001.1"/>
</dbReference>
<feature type="compositionally biased region" description="Low complexity" evidence="1">
    <location>
        <begin position="30"/>
        <end position="40"/>
    </location>
</feature>
<feature type="region of interest" description="Disordered" evidence="1">
    <location>
        <begin position="1"/>
        <end position="73"/>
    </location>
</feature>
<dbReference type="Proteomes" id="UP001144050">
    <property type="component" value="Unassembled WGS sequence"/>
</dbReference>
<evidence type="ECO:0000313" key="3">
    <source>
        <dbReference type="Proteomes" id="UP001144050"/>
    </source>
</evidence>
<name>A0AAW5ZSX1_RALSL</name>